<proteinExistence type="inferred from homology"/>
<accession>A0A5D4UNP3</accession>
<keyword evidence="4" id="KW-0309">Germination</keyword>
<protein>
    <submittedName>
        <fullName evidence="9">GerAB/ArcD/ProY family transporter</fullName>
    </submittedName>
</protein>
<organism evidence="9 10">
    <name type="scientific">Rossellomorea aquimaris</name>
    <dbReference type="NCBI Taxonomy" id="189382"/>
    <lineage>
        <taxon>Bacteria</taxon>
        <taxon>Bacillati</taxon>
        <taxon>Bacillota</taxon>
        <taxon>Bacilli</taxon>
        <taxon>Bacillales</taxon>
        <taxon>Bacillaceae</taxon>
        <taxon>Rossellomorea</taxon>
    </lineage>
</organism>
<sequence>MYILTHIGLILFLYPGNIIDSSSQGQWIPIIIGVIVHFIILFLLLTGLDRFPHQDIITIYLRAGKLVTFIFLFPTFLYFFMANIITVRAYSEVVTIVFLSNTPLWAIMALLLILSSYLAIKGVEAIFRTGILLFLFLFPLICFILVVAFQNVDLHYVYPLWNDDFSFLTDSSYLRSFFAIGGVFLFIGFVRPVIPYKKKKVLLAAVALIPIFIISVYIPVLTFGQATASTFLFPFVMTVDAINLTWLMFDRLTMFFLLSIVIFILLFISLVLWMSVRIINKCLLPTMNPSYLIMAVSFIIYFICLWIPNWSDVEQLFKWNTSLRFYVIFGVPISIWILGVKARKEGES</sequence>
<evidence type="ECO:0000256" key="1">
    <source>
        <dbReference type="ARBA" id="ARBA00004141"/>
    </source>
</evidence>
<evidence type="ECO:0000256" key="4">
    <source>
        <dbReference type="ARBA" id="ARBA00022544"/>
    </source>
</evidence>
<feature type="transmembrane region" description="Helical" evidence="8">
    <location>
        <begin position="291"/>
        <end position="311"/>
    </location>
</feature>
<dbReference type="EMBL" id="VTEZ01000001">
    <property type="protein sequence ID" value="TYS88906.1"/>
    <property type="molecule type" value="Genomic_DNA"/>
</dbReference>
<dbReference type="PANTHER" id="PTHR34975:SF2">
    <property type="entry name" value="SPORE GERMINATION PROTEIN A2"/>
    <property type="match status" value="1"/>
</dbReference>
<keyword evidence="3" id="KW-0813">Transport</keyword>
<comment type="similarity">
    <text evidence="2">Belongs to the amino acid-polyamine-organocation (APC) superfamily. Spore germination protein (SGP) (TC 2.A.3.9) family.</text>
</comment>
<evidence type="ECO:0000256" key="5">
    <source>
        <dbReference type="ARBA" id="ARBA00022692"/>
    </source>
</evidence>
<dbReference type="Pfam" id="PF03845">
    <property type="entry name" value="Spore_permease"/>
    <property type="match status" value="1"/>
</dbReference>
<feature type="transmembrane region" description="Helical" evidence="8">
    <location>
        <begin position="132"/>
        <end position="152"/>
    </location>
</feature>
<feature type="transmembrane region" description="Helical" evidence="8">
    <location>
        <begin position="226"/>
        <end position="249"/>
    </location>
</feature>
<feature type="transmembrane region" description="Helical" evidence="8">
    <location>
        <begin position="201"/>
        <end position="220"/>
    </location>
</feature>
<keyword evidence="7 8" id="KW-0472">Membrane</keyword>
<reference evidence="9 10" key="1">
    <citation type="submission" date="2019-08" db="EMBL/GenBank/DDBJ databases">
        <title>Bacillus genomes from the desert of Cuatro Cienegas, Coahuila.</title>
        <authorList>
            <person name="Olmedo-Alvarez G."/>
        </authorList>
    </citation>
    <scope>NUCLEOTIDE SEQUENCE [LARGE SCALE GENOMIC DNA]</scope>
    <source>
        <strain evidence="9 10">CH87b_3T</strain>
    </source>
</reference>
<feature type="transmembrane region" description="Helical" evidence="8">
    <location>
        <begin position="323"/>
        <end position="342"/>
    </location>
</feature>
<feature type="transmembrane region" description="Helical" evidence="8">
    <location>
        <begin position="102"/>
        <end position="120"/>
    </location>
</feature>
<name>A0A5D4UNP3_9BACI</name>
<evidence type="ECO:0000256" key="3">
    <source>
        <dbReference type="ARBA" id="ARBA00022448"/>
    </source>
</evidence>
<evidence type="ECO:0000313" key="9">
    <source>
        <dbReference type="EMBL" id="TYS88906.1"/>
    </source>
</evidence>
<dbReference type="Proteomes" id="UP000324269">
    <property type="component" value="Unassembled WGS sequence"/>
</dbReference>
<evidence type="ECO:0000256" key="2">
    <source>
        <dbReference type="ARBA" id="ARBA00007998"/>
    </source>
</evidence>
<evidence type="ECO:0000313" key="10">
    <source>
        <dbReference type="Proteomes" id="UP000324269"/>
    </source>
</evidence>
<evidence type="ECO:0000256" key="7">
    <source>
        <dbReference type="ARBA" id="ARBA00023136"/>
    </source>
</evidence>
<feature type="transmembrane region" description="Helical" evidence="8">
    <location>
        <begin position="66"/>
        <end position="90"/>
    </location>
</feature>
<keyword evidence="5 8" id="KW-0812">Transmembrane</keyword>
<feature type="transmembrane region" description="Helical" evidence="8">
    <location>
        <begin position="28"/>
        <end position="45"/>
    </location>
</feature>
<dbReference type="GO" id="GO:0009847">
    <property type="term" value="P:spore germination"/>
    <property type="evidence" value="ECO:0007669"/>
    <property type="project" value="InterPro"/>
</dbReference>
<comment type="subcellular location">
    <subcellularLocation>
        <location evidence="1">Membrane</location>
        <topology evidence="1">Multi-pass membrane protein</topology>
    </subcellularLocation>
</comment>
<feature type="transmembrane region" description="Helical" evidence="8">
    <location>
        <begin position="256"/>
        <end position="279"/>
    </location>
</feature>
<evidence type="ECO:0000256" key="6">
    <source>
        <dbReference type="ARBA" id="ARBA00022989"/>
    </source>
</evidence>
<dbReference type="GO" id="GO:0016020">
    <property type="term" value="C:membrane"/>
    <property type="evidence" value="ECO:0007669"/>
    <property type="project" value="UniProtKB-SubCell"/>
</dbReference>
<keyword evidence="6 8" id="KW-1133">Transmembrane helix</keyword>
<dbReference type="PANTHER" id="PTHR34975">
    <property type="entry name" value="SPORE GERMINATION PROTEIN A2"/>
    <property type="match status" value="1"/>
</dbReference>
<gene>
    <name evidence="9" type="ORF">FZC85_04190</name>
</gene>
<evidence type="ECO:0000256" key="8">
    <source>
        <dbReference type="SAM" id="Phobius"/>
    </source>
</evidence>
<dbReference type="InterPro" id="IPR004761">
    <property type="entry name" value="Spore_GerAB"/>
</dbReference>
<comment type="caution">
    <text evidence="9">The sequence shown here is derived from an EMBL/GenBank/DDBJ whole genome shotgun (WGS) entry which is preliminary data.</text>
</comment>
<dbReference type="OrthoDB" id="2381278at2"/>
<dbReference type="AlphaFoldDB" id="A0A5D4UNP3"/>
<feature type="transmembrane region" description="Helical" evidence="8">
    <location>
        <begin position="172"/>
        <end position="194"/>
    </location>
</feature>